<name>A0A8B5UIX5_ACIBA</name>
<reference evidence="2 4" key="1">
    <citation type="submission" date="2015-10" db="EMBL/GenBank/DDBJ databases">
        <title>The utility of whole genome sequencing in characterizing Acinetobacter epidemiology and analyzing hospital outbreaks.</title>
        <authorList>
            <person name="Ozer E.A."/>
            <person name="Fitzpatrick M.A."/>
            <person name="Hauser A.R."/>
        </authorList>
    </citation>
    <scope>NUCLEOTIDE SEQUENCE [LARGE SCALE GENOMIC DNA]</scope>
    <source>
        <strain evidence="2 4">ABBL059</strain>
    </source>
</reference>
<reference evidence="3 5" key="2">
    <citation type="submission" date="2019-06" db="EMBL/GenBank/DDBJ databases">
        <title>A Diverse Panel of Clinical Acinetobacter baumannii for Research Use.</title>
        <authorList>
            <person name="Mcgann P."/>
            <person name="Snesrud E."/>
            <person name="Galac M.R."/>
        </authorList>
    </citation>
    <scope>NUCLEOTIDE SEQUENCE [LARGE SCALE GENOMIC DNA]</scope>
    <source>
        <strain evidence="3 5">MRSN14237</strain>
    </source>
</reference>
<evidence type="ECO:0000313" key="3">
    <source>
        <dbReference type="EMBL" id="TPU61306.1"/>
    </source>
</evidence>
<dbReference type="InterPro" id="IPR015947">
    <property type="entry name" value="PUA-like_sf"/>
</dbReference>
<dbReference type="SUPFAM" id="SSF88697">
    <property type="entry name" value="PUA domain-like"/>
    <property type="match status" value="1"/>
</dbReference>
<proteinExistence type="predicted"/>
<dbReference type="Gene3D" id="2.30.130.30">
    <property type="entry name" value="Hypothetical protein"/>
    <property type="match status" value="1"/>
</dbReference>
<dbReference type="InterPro" id="IPR039440">
    <property type="entry name" value="DUF3850"/>
</dbReference>
<dbReference type="EMBL" id="VHGY01000048">
    <property type="protein sequence ID" value="TPU61306.1"/>
    <property type="molecule type" value="Genomic_DNA"/>
</dbReference>
<protein>
    <submittedName>
        <fullName evidence="3">DUF3850 domain-containing protein</fullName>
    </submittedName>
</protein>
<comment type="caution">
    <text evidence="3">The sequence shown here is derived from an EMBL/GenBank/DDBJ whole genome shotgun (WGS) entry which is preliminary data.</text>
</comment>
<organism evidence="3 5">
    <name type="scientific">Acinetobacter baumannii</name>
    <dbReference type="NCBI Taxonomy" id="470"/>
    <lineage>
        <taxon>Bacteria</taxon>
        <taxon>Pseudomonadati</taxon>
        <taxon>Pseudomonadota</taxon>
        <taxon>Gammaproteobacteria</taxon>
        <taxon>Moraxellales</taxon>
        <taxon>Moraxellaceae</taxon>
        <taxon>Acinetobacter</taxon>
        <taxon>Acinetobacter calcoaceticus/baumannii complex</taxon>
    </lineage>
</organism>
<accession>A0A8B5UIX5</accession>
<dbReference type="Proteomes" id="UP000051322">
    <property type="component" value="Unassembled WGS sequence"/>
</dbReference>
<dbReference type="AlphaFoldDB" id="A0A8B5UIX5"/>
<sequence length="148" mass="16840">MHKVHTLKTDSEVFQAVSDGRKTFEIRFNDRDFKVGDDLILLETIYSGEQIKQGKPLLYSGNEIHKTVSYVLSGYGLKEGWVILGIQGPNHNTSCTYQFELAFHNLQDTPELRKIYWSALGQLQFDSNDQVIPPELEECPCCKGNQDA</sequence>
<dbReference type="RefSeq" id="WP_057692723.1">
    <property type="nucleotide sequence ID" value="NZ_BKDE01000111.1"/>
</dbReference>
<dbReference type="Proteomes" id="UP000315888">
    <property type="component" value="Unassembled WGS sequence"/>
</dbReference>
<gene>
    <name evidence="2" type="ORF">APD06_05145</name>
    <name evidence="3" type="ORF">FJU42_16035</name>
</gene>
<evidence type="ECO:0000313" key="4">
    <source>
        <dbReference type="Proteomes" id="UP000051322"/>
    </source>
</evidence>
<dbReference type="EMBL" id="LLFE01000093">
    <property type="protein sequence ID" value="KQD16615.1"/>
    <property type="molecule type" value="Genomic_DNA"/>
</dbReference>
<evidence type="ECO:0000313" key="2">
    <source>
        <dbReference type="EMBL" id="KQD16615.1"/>
    </source>
</evidence>
<dbReference type="Pfam" id="PF12961">
    <property type="entry name" value="DUF3850"/>
    <property type="match status" value="1"/>
</dbReference>
<evidence type="ECO:0000313" key="5">
    <source>
        <dbReference type="Proteomes" id="UP000315888"/>
    </source>
</evidence>
<feature type="domain" description="DUF3850" evidence="1">
    <location>
        <begin position="4"/>
        <end position="86"/>
    </location>
</feature>
<evidence type="ECO:0000259" key="1">
    <source>
        <dbReference type="Pfam" id="PF12961"/>
    </source>
</evidence>